<evidence type="ECO:0000313" key="2">
    <source>
        <dbReference type="EMBL" id="CAB3739029.1"/>
    </source>
</evidence>
<gene>
    <name evidence="3" type="ORF">C0Z16_33325</name>
    <name evidence="2" type="ORF">LMG27174_06516</name>
</gene>
<dbReference type="Proteomes" id="UP000494205">
    <property type="component" value="Unassembled WGS sequence"/>
</dbReference>
<dbReference type="OrthoDB" id="7627828at2"/>
<proteinExistence type="predicted"/>
<dbReference type="EMBL" id="CADIJZ010000039">
    <property type="protein sequence ID" value="CAB3739029.1"/>
    <property type="molecule type" value="Genomic_DNA"/>
</dbReference>
<accession>A0A2N7VXP9</accession>
<organism evidence="2 5">
    <name type="scientific">Paraburkholderia rhynchosiae</name>
    <dbReference type="NCBI Taxonomy" id="487049"/>
    <lineage>
        <taxon>Bacteria</taxon>
        <taxon>Pseudomonadati</taxon>
        <taxon>Pseudomonadota</taxon>
        <taxon>Betaproteobacteria</taxon>
        <taxon>Burkholderiales</taxon>
        <taxon>Burkholderiaceae</taxon>
        <taxon>Paraburkholderia</taxon>
    </lineage>
</organism>
<dbReference type="EMBL" id="PNXY01000045">
    <property type="protein sequence ID" value="PMS21931.1"/>
    <property type="molecule type" value="Genomic_DNA"/>
</dbReference>
<reference evidence="3 4" key="1">
    <citation type="submission" date="2018-01" db="EMBL/GenBank/DDBJ databases">
        <title>Whole genome analyses suggest that Burkholderia sensu lato contains two further novel genera in the rhizoxinica-symbiotica group Mycetohabitans gen. nov., and Trinickia gen. nov.: implications for the evolution of diazotrophy and nodulation in the Burkholderiaceae.</title>
        <authorList>
            <person name="Estrada-de los Santos P."/>
            <person name="Palmer M."/>
            <person name="Chavez-Ramirez B."/>
            <person name="Beukes C."/>
            <person name="Steenkamp E.T."/>
            <person name="Hirsch A.M."/>
            <person name="Manyaka P."/>
            <person name="Maluk M."/>
            <person name="Lafos M."/>
            <person name="Crook M."/>
            <person name="Gross E."/>
            <person name="Simon M.F."/>
            <person name="Bueno dos Reis Junior F."/>
            <person name="Poole P.S."/>
            <person name="Venter S.N."/>
            <person name="James E.K."/>
        </authorList>
    </citation>
    <scope>NUCLEOTIDE SEQUENCE [LARGE SCALE GENOMIC DNA]</scope>
    <source>
        <strain evidence="3 4">WSM 3937</strain>
    </source>
</reference>
<keyword evidence="4" id="KW-1185">Reference proteome</keyword>
<protein>
    <submittedName>
        <fullName evidence="2">Uncharacterized protein</fullName>
    </submittedName>
</protein>
<dbReference type="AlphaFoldDB" id="A0A2N7VXP9"/>
<evidence type="ECO:0000313" key="5">
    <source>
        <dbReference type="Proteomes" id="UP000494205"/>
    </source>
</evidence>
<feature type="signal peptide" evidence="1">
    <location>
        <begin position="1"/>
        <end position="39"/>
    </location>
</feature>
<evidence type="ECO:0000256" key="1">
    <source>
        <dbReference type="SAM" id="SignalP"/>
    </source>
</evidence>
<keyword evidence="1" id="KW-0732">Signal</keyword>
<dbReference type="Proteomes" id="UP000235659">
    <property type="component" value="Unassembled WGS sequence"/>
</dbReference>
<reference evidence="2 5" key="2">
    <citation type="submission" date="2020-04" db="EMBL/GenBank/DDBJ databases">
        <authorList>
            <person name="De Canck E."/>
        </authorList>
    </citation>
    <scope>NUCLEOTIDE SEQUENCE [LARGE SCALE GENOMIC DNA]</scope>
    <source>
        <strain evidence="2 5">LMG 27174</strain>
    </source>
</reference>
<name>A0A2N7VXP9_9BURK</name>
<evidence type="ECO:0000313" key="4">
    <source>
        <dbReference type="Proteomes" id="UP000235659"/>
    </source>
</evidence>
<feature type="chain" id="PRO_5044384134" evidence="1">
    <location>
        <begin position="40"/>
        <end position="282"/>
    </location>
</feature>
<sequence length="282" mass="30482">MNVATRKARIEHAPVRCAATMRGCAAGAVLMLATSHALAGAWTLPAGTGQAIVNTTATSNDRYFDDHGSPFSNQAYRKVETQFAVEYGITDSLTGFVAPSLLGTSVGGSAGDHYFGVGYTDLGLRKRVYSDGANVFSVQATARAPGARDAGNPAEVGYTGFEYDLRALYGRSFQIGNWPAFVDAEFGYRFRNGSPPGEYRVDLTLGARPAAQWLLLLQSFSVISDGVGRGVFNFRYSYYKIQPSVVWDFAPKWSAQLGVVTTVAGRNAWREQGVAAGLWRRF</sequence>
<dbReference type="RefSeq" id="WP_102636266.1">
    <property type="nucleotide sequence ID" value="NZ_CADIJZ010000039.1"/>
</dbReference>
<evidence type="ECO:0000313" key="3">
    <source>
        <dbReference type="EMBL" id="PMS21931.1"/>
    </source>
</evidence>